<feature type="compositionally biased region" description="Basic and acidic residues" evidence="1">
    <location>
        <begin position="487"/>
        <end position="510"/>
    </location>
</feature>
<dbReference type="GO" id="GO:0070300">
    <property type="term" value="F:phosphatidic acid binding"/>
    <property type="evidence" value="ECO:0007669"/>
    <property type="project" value="InterPro"/>
</dbReference>
<feature type="region of interest" description="Disordered" evidence="1">
    <location>
        <begin position="668"/>
        <end position="696"/>
    </location>
</feature>
<dbReference type="STRING" id="3076.A0A2P6TTK9"/>
<dbReference type="PANTHER" id="PTHR34954:SF3">
    <property type="entry name" value="EXPRESSED PROTEIN"/>
    <property type="match status" value="1"/>
</dbReference>
<accession>A0A2P6TTK9</accession>
<proteinExistence type="predicted"/>
<dbReference type="EMBL" id="LHPG02000007">
    <property type="protein sequence ID" value="PRW57399.1"/>
    <property type="molecule type" value="Genomic_DNA"/>
</dbReference>
<dbReference type="GO" id="GO:0034196">
    <property type="term" value="P:acylglycerol transport"/>
    <property type="evidence" value="ECO:0007669"/>
    <property type="project" value="InterPro"/>
</dbReference>
<dbReference type="AlphaFoldDB" id="A0A2P6TTK9"/>
<dbReference type="GO" id="GO:1990052">
    <property type="term" value="P:ER to chloroplast lipid transport"/>
    <property type="evidence" value="ECO:0007669"/>
    <property type="project" value="InterPro"/>
</dbReference>
<dbReference type="PANTHER" id="PTHR34954">
    <property type="entry name" value="EXPRESSED PROTEIN"/>
    <property type="match status" value="1"/>
</dbReference>
<comment type="caution">
    <text evidence="2">The sequence shown here is derived from an EMBL/GenBank/DDBJ whole genome shotgun (WGS) entry which is preliminary data.</text>
</comment>
<feature type="compositionally biased region" description="Low complexity" evidence="1">
    <location>
        <begin position="544"/>
        <end position="555"/>
    </location>
</feature>
<feature type="region of interest" description="Disordered" evidence="1">
    <location>
        <begin position="317"/>
        <end position="578"/>
    </location>
</feature>
<dbReference type="Proteomes" id="UP000239899">
    <property type="component" value="Unassembled WGS sequence"/>
</dbReference>
<reference evidence="2 3" key="1">
    <citation type="journal article" date="2018" name="Plant J.">
        <title>Genome sequences of Chlorella sorokiniana UTEX 1602 and Micractinium conductrix SAG 241.80: implications to maltose excretion by a green alga.</title>
        <authorList>
            <person name="Arriola M.B."/>
            <person name="Velmurugan N."/>
            <person name="Zhang Y."/>
            <person name="Plunkett M.H."/>
            <person name="Hondzo H."/>
            <person name="Barney B.M."/>
        </authorList>
    </citation>
    <scope>NUCLEOTIDE SEQUENCE [LARGE SCALE GENOMIC DNA]</scope>
    <source>
        <strain evidence="3">UTEX 1602</strain>
    </source>
</reference>
<name>A0A2P6TTK9_CHLSO</name>
<keyword evidence="3" id="KW-1185">Reference proteome</keyword>
<feature type="compositionally biased region" description="Low complexity" evidence="1">
    <location>
        <begin position="185"/>
        <end position="207"/>
    </location>
</feature>
<evidence type="ECO:0000256" key="1">
    <source>
        <dbReference type="SAM" id="MobiDB-lite"/>
    </source>
</evidence>
<dbReference type="OrthoDB" id="512148at2759"/>
<organism evidence="2 3">
    <name type="scientific">Chlorella sorokiniana</name>
    <name type="common">Freshwater green alga</name>
    <dbReference type="NCBI Taxonomy" id="3076"/>
    <lineage>
        <taxon>Eukaryota</taxon>
        <taxon>Viridiplantae</taxon>
        <taxon>Chlorophyta</taxon>
        <taxon>core chlorophytes</taxon>
        <taxon>Trebouxiophyceae</taxon>
        <taxon>Chlorellales</taxon>
        <taxon>Chlorellaceae</taxon>
        <taxon>Chlorella clade</taxon>
        <taxon>Chlorella</taxon>
    </lineage>
</organism>
<gene>
    <name evidence="2" type="ORF">C2E21_4133</name>
</gene>
<protein>
    <submittedName>
        <fullName evidence="2">TRIGALACTOSYLDIACYLGLYCEROL chloroplastic</fullName>
    </submittedName>
</protein>
<dbReference type="InterPro" id="IPR044160">
    <property type="entry name" value="TGD4-like"/>
</dbReference>
<feature type="region of interest" description="Disordered" evidence="1">
    <location>
        <begin position="170"/>
        <end position="224"/>
    </location>
</feature>
<evidence type="ECO:0000313" key="2">
    <source>
        <dbReference type="EMBL" id="PRW57399.1"/>
    </source>
</evidence>
<evidence type="ECO:0000313" key="3">
    <source>
        <dbReference type="Proteomes" id="UP000239899"/>
    </source>
</evidence>
<sequence>MPIVSEKAASRQNVKSSIASQFWEQPVHSTKSLDGQLWSLPCEPPALNLTGSSGLSRTQQLLAAQAVRVPFFPSYDGASDGVVLDRVIAKAGGRRWWTALSGRVKAQRAYNLGASGRVGKLEAVRDLGNYGLCARSHVQLGRRLTLNAVVEAPDTHALVQRLSELREAHAAAAASRGSGGPAEPGPSAAAASLAADGPAVSTAGGASRPRRRRGHAANPPELEPCMGHASLRFALPGHDLTATAGYNLQYVDSTGDVSHVPLAVSLDLASHDRQDGLQYRVGLHQVTAPATEAAARPGHSQRWRTSLHAQGALAVEGEAHIWRGGSKDKGQEGGSSGRPAPAGSSQLGGEAAAKPQDKSGGGGEEAGGSEEPRRTKLATALERAKAADEEPSLPLARKQRRGKKEEQVQQHQPGDEAAAVGDGEQPAEGAGPSEQQAAVVGPSEEGSAPDQPAASSGGEAVNHPAQPSVQRQPGAALESFIRPLEQMGERVSEMGERVSDMLHRHTHPQERVAQAAGGAPAVRPDESGYVASSSSDAEEQRVQPPSGSGSSAGPSSSGGGGGASSDAGSPHGSSLFGGLSSQTITDTIQDSVALLKQLKESVQQLTGNVQDGSLQRLSQQLADSRGEKPRRRAYSMLLAQPHLKLNAAMGCLARMPLPPLRGFSFPHASIEPLEPHGSSSGQVGGGSRAAHTRQASTSSLMSRASYSSQLAEAWQPYFKGTALRVFASAGVSGQLGRFTRPFLDYTAASARVDVGLTSPHVVGVVPDPATLTADAAHRPDKHRAFALEGRGAWHALSVSLAQQVFGPVRARVDARFALDPTSIPASEGERSTVKGVLQTALSMRPSLLETVYGFDVVLPGTEGAARLAVWCSPKRRECMAELRLF</sequence>
<feature type="compositionally biased region" description="Basic and acidic residues" evidence="1">
    <location>
        <begin position="317"/>
        <end position="331"/>
    </location>
</feature>
<feature type="compositionally biased region" description="Low complexity" evidence="1">
    <location>
        <begin position="564"/>
        <end position="574"/>
    </location>
</feature>